<accession>A0ABS6RFB7</accession>
<name>A0ABS6RFB7_9PSED</name>
<evidence type="ECO:0000313" key="4">
    <source>
        <dbReference type="Proteomes" id="UP001048763"/>
    </source>
</evidence>
<evidence type="ECO:0000313" key="3">
    <source>
        <dbReference type="EMBL" id="MBV4544664.1"/>
    </source>
</evidence>
<organism evidence="3 4">
    <name type="scientific">Pseudomonas triticicola</name>
    <dbReference type="NCBI Taxonomy" id="2842345"/>
    <lineage>
        <taxon>Bacteria</taxon>
        <taxon>Pseudomonadati</taxon>
        <taxon>Pseudomonadota</taxon>
        <taxon>Gammaproteobacteria</taxon>
        <taxon>Pseudomonadales</taxon>
        <taxon>Pseudomonadaceae</taxon>
        <taxon>Pseudomonas</taxon>
    </lineage>
</organism>
<dbReference type="Pfam" id="PF22809">
    <property type="entry name" value="DUF7014"/>
    <property type="match status" value="1"/>
</dbReference>
<sequence>MAIFDIFSKRQKKLRGETPDVYQYDRLPDALRVQIVHAMCDALGGPNDRPNQNCWKFISEMLCREYGLFALPTARQHGQRDFADEVINFFLQTEDLEQALDVVELCFRAVDRISRETQYLWRNNSNEIADASIDELNKRFQEHGVGYQFVNGEILRIDSQLLHAEVVKPALRLLESKSYAGPQQEFLKAHEHYRHGNSKEALNECLKSFESLMKAICAKRKWTVTGKETASSLIKVCMDNGLIPAFWQTQFTSLKSLLEAAVPTGRNNLAGHGQGAEPTVVPDYLVAYMLHMTGACLVFLATAEQHL</sequence>
<evidence type="ECO:0000259" key="2">
    <source>
        <dbReference type="Pfam" id="PF22809"/>
    </source>
</evidence>
<reference evidence="3" key="1">
    <citation type="submission" date="2021-06" db="EMBL/GenBank/DDBJ databases">
        <title>Updating the genus Pseudomonas: Description of 43 new species and partition of the Pseudomonas putida group.</title>
        <authorList>
            <person name="Girard L."/>
            <person name="Lood C."/>
            <person name="Vandamme P."/>
            <person name="Rokni-Zadeh H."/>
            <person name="Van Noort V."/>
            <person name="Hofte M."/>
            <person name="Lavigne R."/>
            <person name="De Mot R."/>
        </authorList>
    </citation>
    <scope>NUCLEOTIDE SEQUENCE</scope>
    <source>
        <strain evidence="3">SWRI88</strain>
    </source>
</reference>
<dbReference type="NCBIfam" id="NF046078">
    <property type="entry name" value="STM4504_CBY0614"/>
    <property type="match status" value="1"/>
</dbReference>
<evidence type="ECO:0008006" key="5">
    <source>
        <dbReference type="Google" id="ProtNLM"/>
    </source>
</evidence>
<dbReference type="RefSeq" id="WP_217862753.1">
    <property type="nucleotide sequence ID" value="NZ_JAHSTX010000001.1"/>
</dbReference>
<gene>
    <name evidence="3" type="ORF">KVG85_00925</name>
</gene>
<dbReference type="InterPro" id="IPR054280">
    <property type="entry name" value="DUF7014"/>
</dbReference>
<feature type="domain" description="DUF7014" evidence="2">
    <location>
        <begin position="176"/>
        <end position="305"/>
    </location>
</feature>
<comment type="caution">
    <text evidence="3">The sequence shown here is derived from an EMBL/GenBank/DDBJ whole genome shotgun (WGS) entry which is preliminary data.</text>
</comment>
<dbReference type="InterPro" id="IPR049503">
    <property type="entry name" value="AbiJ_NTD4"/>
</dbReference>
<keyword evidence="4" id="KW-1185">Reference proteome</keyword>
<proteinExistence type="predicted"/>
<dbReference type="Proteomes" id="UP001048763">
    <property type="component" value="Unassembled WGS sequence"/>
</dbReference>
<evidence type="ECO:0000259" key="1">
    <source>
        <dbReference type="Pfam" id="PF18863"/>
    </source>
</evidence>
<dbReference type="Pfam" id="PF18863">
    <property type="entry name" value="AbiJ_NTD4"/>
    <property type="match status" value="1"/>
</dbReference>
<dbReference type="EMBL" id="JAHSTX010000001">
    <property type="protein sequence ID" value="MBV4544664.1"/>
    <property type="molecule type" value="Genomic_DNA"/>
</dbReference>
<feature type="domain" description="HEPN AbiJ-N-terminal" evidence="1">
    <location>
        <begin position="5"/>
        <end position="169"/>
    </location>
</feature>
<protein>
    <recommendedName>
        <fullName evidence="5">Abortive infection protein-like C-terminal domain-containing protein</fullName>
    </recommendedName>
</protein>